<dbReference type="Pfam" id="PF09195">
    <property type="entry name" value="Endonuc-BglII"/>
    <property type="match status" value="1"/>
</dbReference>
<dbReference type="AlphaFoldDB" id="M8E612"/>
<dbReference type="Gene3D" id="3.40.91.20">
    <property type="match status" value="1"/>
</dbReference>
<gene>
    <name evidence="1" type="ORF">I532_03740</name>
</gene>
<reference evidence="1 2" key="1">
    <citation type="submission" date="2013-03" db="EMBL/GenBank/DDBJ databases">
        <title>Assembly of a new bacterial strain Brevibacillus borstelensis AK1.</title>
        <authorList>
            <person name="Rajan I."/>
            <person name="PoliReddy D."/>
            <person name="Sugumar T."/>
            <person name="Rathinam K."/>
            <person name="Alqarawi S."/>
            <person name="Khalil A.B."/>
            <person name="Sivakumar N."/>
        </authorList>
    </citation>
    <scope>NUCLEOTIDE SEQUENCE [LARGE SCALE GENOMIC DNA]</scope>
    <source>
        <strain evidence="1 2">AK1</strain>
    </source>
</reference>
<dbReference type="EMBL" id="APBN01000001">
    <property type="protein sequence ID" value="EMT54686.1"/>
    <property type="molecule type" value="Genomic_DNA"/>
</dbReference>
<organism evidence="1 2">
    <name type="scientific">Brevibacillus borstelensis AK1</name>
    <dbReference type="NCBI Taxonomy" id="1300222"/>
    <lineage>
        <taxon>Bacteria</taxon>
        <taxon>Bacillati</taxon>
        <taxon>Bacillota</taxon>
        <taxon>Bacilli</taxon>
        <taxon>Bacillales</taxon>
        <taxon>Paenibacillaceae</taxon>
        <taxon>Brevibacillus</taxon>
    </lineage>
</organism>
<dbReference type="GO" id="GO:0000287">
    <property type="term" value="F:magnesium ion binding"/>
    <property type="evidence" value="ECO:0007669"/>
    <property type="project" value="InterPro"/>
</dbReference>
<dbReference type="SUPFAM" id="SSF52980">
    <property type="entry name" value="Restriction endonuclease-like"/>
    <property type="match status" value="1"/>
</dbReference>
<evidence type="ECO:0000313" key="1">
    <source>
        <dbReference type="EMBL" id="EMT54686.1"/>
    </source>
</evidence>
<keyword evidence="1" id="KW-0378">Hydrolase</keyword>
<dbReference type="Proteomes" id="UP000012081">
    <property type="component" value="Unassembled WGS sequence"/>
</dbReference>
<dbReference type="GO" id="GO:0009307">
    <property type="term" value="P:DNA restriction-modification system"/>
    <property type="evidence" value="ECO:0007669"/>
    <property type="project" value="InterPro"/>
</dbReference>
<keyword evidence="1" id="KW-0540">Nuclease</keyword>
<accession>M8E612</accession>
<dbReference type="GO" id="GO:0009036">
    <property type="term" value="F:type II site-specific deoxyribonuclease activity"/>
    <property type="evidence" value="ECO:0007669"/>
    <property type="project" value="InterPro"/>
</dbReference>
<comment type="caution">
    <text evidence="1">The sequence shown here is derived from an EMBL/GenBank/DDBJ whole genome shotgun (WGS) entry which is preliminary data.</text>
</comment>
<dbReference type="STRING" id="1300222.I532_03740"/>
<proteinExistence type="predicted"/>
<dbReference type="GO" id="GO:0003677">
    <property type="term" value="F:DNA binding"/>
    <property type="evidence" value="ECO:0007669"/>
    <property type="project" value="InterPro"/>
</dbReference>
<name>M8E612_9BACL</name>
<keyword evidence="1" id="KW-0255">Endonuclease</keyword>
<dbReference type="InterPro" id="IPR011335">
    <property type="entry name" value="Restrct_endonuc-II-like"/>
</dbReference>
<protein>
    <submittedName>
        <fullName evidence="1">Restriction endonuclease BglII</fullName>
    </submittedName>
</protein>
<keyword evidence="2" id="KW-1185">Reference proteome</keyword>
<dbReference type="InterPro" id="IPR015278">
    <property type="entry name" value="BglII-like"/>
</dbReference>
<sequence length="157" mass="17831">MMKITTYSHNFGEHAVPTSLLEPIILMLRQLDFTFKSNCSTNLRKTIIQSLNSLGWSGKTRIHVEKGISITSMNQRVGLCLQTGNMSRFYADLLKLQSLYQKDKATCAIYILPTKSASLKIAKNVANFERLTNELSLFKHVITMPIYVIGLDEEEEQ</sequence>
<dbReference type="InterPro" id="IPR011338">
    <property type="entry name" value="BamHI/BglII/BstY"/>
</dbReference>
<evidence type="ECO:0000313" key="2">
    <source>
        <dbReference type="Proteomes" id="UP000012081"/>
    </source>
</evidence>